<evidence type="ECO:0000313" key="5">
    <source>
        <dbReference type="Proteomes" id="UP000290189"/>
    </source>
</evidence>
<dbReference type="PANTHER" id="PTHR20883">
    <property type="entry name" value="PHYTANOYL-COA DIOXYGENASE DOMAIN CONTAINING 1"/>
    <property type="match status" value="1"/>
</dbReference>
<proteinExistence type="predicted"/>
<sequence>MATLPEVCRTLWDRPAMCRRGGAPGSTIGRRVTDVAMGAAADEFVLEEVAFTVREQTNSARRPCVIYQEIAFDKPANIECIKFRNYYCASISIKQLTIPLVDAFGTAAKESDWTAILSSRQLMTDAHYEDDAQHYHTISISEFGACFLKEIPVHALRFYLEQPSPNWRSFGLRDLKCYKRSSNTVVAKPAPGEAAFSSIEARLDPDLIARVKDVIVSINEIHRTLGPAMKPPAFGQFHTFVRNAVEAVRFSVQRHSSKQCTMKPDVAEPGVLFTRARNWQSALASRLSILRLSGGASGKVDTRPIAEMVGHLELPEIGPDLGKAIRDAARNYECDGYAVLPTVFSKGCMEALRSRMMEIVGEFCADQHNAVPFSTDRNRDVDEYFLSSSTKIHCFLEKEARGADGKLKQATELSVNKTGHAIHEVDDQFKQLSDSEIVKFIVRSCGYKKPAIPQSMYIFKPPGIGGEVTAHQDSTYLYTDPPSTLGIWISVDEATVDNGCLVVHVPKDAPQFDLSGAIAVPVPAGSIVLIHGALVHFSYANRSQRTRHAYTLHVIEQEDTTYSRENWLQRPDGKPFYPVHL</sequence>
<geneLocation type="mitochondrion" evidence="4"/>
<accession>A0A3P3Y8X5</accession>
<keyword evidence="4" id="KW-0496">Mitochondrion</keyword>
<evidence type="ECO:0000256" key="3">
    <source>
        <dbReference type="ARBA" id="ARBA00023004"/>
    </source>
</evidence>
<evidence type="ECO:0000256" key="1">
    <source>
        <dbReference type="ARBA" id="ARBA00001962"/>
    </source>
</evidence>
<evidence type="ECO:0000313" key="4">
    <source>
        <dbReference type="EMBL" id="SPQ96597.1"/>
    </source>
</evidence>
<dbReference type="SUPFAM" id="SSF51197">
    <property type="entry name" value="Clavaminate synthase-like"/>
    <property type="match status" value="1"/>
</dbReference>
<comment type="cofactor">
    <cofactor evidence="1">
        <name>Fe cation</name>
        <dbReference type="ChEBI" id="CHEBI:24875"/>
    </cofactor>
</comment>
<keyword evidence="2" id="KW-0479">Metal-binding</keyword>
<keyword evidence="3" id="KW-0408">Iron</keyword>
<dbReference type="Proteomes" id="UP000290189">
    <property type="component" value="Unassembled WGS sequence"/>
</dbReference>
<organism evidence="4 5">
    <name type="scientific">Plasmodiophora brassicae</name>
    <name type="common">Clubroot disease agent</name>
    <dbReference type="NCBI Taxonomy" id="37360"/>
    <lineage>
        <taxon>Eukaryota</taxon>
        <taxon>Sar</taxon>
        <taxon>Rhizaria</taxon>
        <taxon>Endomyxa</taxon>
        <taxon>Phytomyxea</taxon>
        <taxon>Plasmodiophorida</taxon>
        <taxon>Plasmodiophoridae</taxon>
        <taxon>Plasmodiophora</taxon>
    </lineage>
</organism>
<name>A0A3P3Y8X5_PLABS</name>
<dbReference type="GO" id="GO:0046872">
    <property type="term" value="F:metal ion binding"/>
    <property type="evidence" value="ECO:0007669"/>
    <property type="project" value="UniProtKB-KW"/>
</dbReference>
<evidence type="ECO:0000256" key="2">
    <source>
        <dbReference type="ARBA" id="ARBA00022723"/>
    </source>
</evidence>
<dbReference type="Pfam" id="PF05721">
    <property type="entry name" value="PhyH"/>
    <property type="match status" value="1"/>
</dbReference>
<gene>
    <name evidence="4" type="ORF">PLBR_LOCUS3812</name>
</gene>
<dbReference type="Gene3D" id="2.60.120.620">
    <property type="entry name" value="q2cbj1_9rhob like domain"/>
    <property type="match status" value="2"/>
</dbReference>
<dbReference type="EMBL" id="OVEO01000006">
    <property type="protein sequence ID" value="SPQ96597.1"/>
    <property type="molecule type" value="Genomic_DNA"/>
</dbReference>
<protein>
    <submittedName>
        <fullName evidence="4">Uncharacterized protein</fullName>
    </submittedName>
</protein>
<dbReference type="AlphaFoldDB" id="A0A3P3Y8X5"/>
<dbReference type="InterPro" id="IPR008775">
    <property type="entry name" value="Phytyl_CoA_dOase-like"/>
</dbReference>
<reference evidence="4 5" key="1">
    <citation type="submission" date="2018-03" db="EMBL/GenBank/DDBJ databases">
        <authorList>
            <person name="Fogelqvist J."/>
        </authorList>
    </citation>
    <scope>NUCLEOTIDE SEQUENCE [LARGE SCALE GENOMIC DNA]</scope>
</reference>
<dbReference type="PANTHER" id="PTHR20883:SF15">
    <property type="entry name" value="PHYTANOYL-COA DIOXYGENASE DOMAIN-CONTAINING PROTEIN 1"/>
    <property type="match status" value="1"/>
</dbReference>